<sequence>MSESYDHVVDLIQKATVGFDHLFSDEIADAKAVFQKQDFPFHLLGLGVCSFLEASLGMESAMMVEASAALNNAEAHAKKKHKSASKTNKDTHRFPPGTLWELMHADCIILVGLTQALSESYMGYLQCLYSINTAHSKYSKLYKVVFPSGLDGYDTPSASLPPSRAPSIALSTHSSTSSRPSLFGRFLGHGSSLTVPSRTPSPSPHPDGPPEETIISGTAFGYGLFNLVLSLLPGKVKTVVGFFGYDHDRKVALQALAVSAAKSDVHSIFAGLTLMSYYGVVLLLAGFQADETHVLKQYRSIVEKVAGRFPLGSLWILNRAKILRMSYDADGAIQVLQDGLETEKKNRFKQADALLVFELAWTLLSQRRYQESADMFMKMIELNSWSHATYHFIAAGCYTHIGNHKKAQELLDACPALMEKRKLGATKYLPTEVFILKKLEFYREKQRRRTGSEDNYVESIKISTAEEMAIFWNTHSRIPQDIAQSHVEDLSKLTPPVSTSSQYIPTSSLQSSPTNSIHVDLDTPDEEAIRSLILGTVHRTLEDFAASRAFLEDAAKKHSQIRCSTWVGGVALFELAVLDLKEVEADERAGKLSPKTNKGEVSPVGVRRWEEAIESATTKLDKAMSISGKEVDLSSRLDSRIMMLKDEMALKKETLMSAATPRLS</sequence>
<comment type="caution">
    <text evidence="1">The sequence shown here is derived from an EMBL/GenBank/DDBJ whole genome shotgun (WGS) entry which is preliminary data.</text>
</comment>
<reference evidence="1" key="2">
    <citation type="journal article" date="2020" name="Nat. Commun.">
        <title>Large-scale genome sequencing of mycorrhizal fungi provides insights into the early evolution of symbiotic traits.</title>
        <authorList>
            <person name="Miyauchi S."/>
            <person name="Kiss E."/>
            <person name="Kuo A."/>
            <person name="Drula E."/>
            <person name="Kohler A."/>
            <person name="Sanchez-Garcia M."/>
            <person name="Morin E."/>
            <person name="Andreopoulos B."/>
            <person name="Barry K.W."/>
            <person name="Bonito G."/>
            <person name="Buee M."/>
            <person name="Carver A."/>
            <person name="Chen C."/>
            <person name="Cichocki N."/>
            <person name="Clum A."/>
            <person name="Culley D."/>
            <person name="Crous P.W."/>
            <person name="Fauchery L."/>
            <person name="Girlanda M."/>
            <person name="Hayes R.D."/>
            <person name="Keri Z."/>
            <person name="LaButti K."/>
            <person name="Lipzen A."/>
            <person name="Lombard V."/>
            <person name="Magnuson J."/>
            <person name="Maillard F."/>
            <person name="Murat C."/>
            <person name="Nolan M."/>
            <person name="Ohm R.A."/>
            <person name="Pangilinan J."/>
            <person name="Pereira M.F."/>
            <person name="Perotto S."/>
            <person name="Peter M."/>
            <person name="Pfister S."/>
            <person name="Riley R."/>
            <person name="Sitrit Y."/>
            <person name="Stielow J.B."/>
            <person name="Szollosi G."/>
            <person name="Zifcakova L."/>
            <person name="Stursova M."/>
            <person name="Spatafora J.W."/>
            <person name="Tedersoo L."/>
            <person name="Vaario L.M."/>
            <person name="Yamada A."/>
            <person name="Yan M."/>
            <person name="Wang P."/>
            <person name="Xu J."/>
            <person name="Bruns T."/>
            <person name="Baldrian P."/>
            <person name="Vilgalys R."/>
            <person name="Dunand C."/>
            <person name="Henrissat B."/>
            <person name="Grigoriev I.V."/>
            <person name="Hibbett D."/>
            <person name="Nagy L.G."/>
            <person name="Martin F.M."/>
        </authorList>
    </citation>
    <scope>NUCLEOTIDE SEQUENCE</scope>
    <source>
        <strain evidence="1">P2</strain>
    </source>
</reference>
<evidence type="ECO:0000313" key="1">
    <source>
        <dbReference type="EMBL" id="KAF9651455.1"/>
    </source>
</evidence>
<accession>A0ACB6ZNQ7</accession>
<organism evidence="1 2">
    <name type="scientific">Thelephora ganbajun</name>
    <name type="common">Ganba fungus</name>
    <dbReference type="NCBI Taxonomy" id="370292"/>
    <lineage>
        <taxon>Eukaryota</taxon>
        <taxon>Fungi</taxon>
        <taxon>Dikarya</taxon>
        <taxon>Basidiomycota</taxon>
        <taxon>Agaricomycotina</taxon>
        <taxon>Agaricomycetes</taxon>
        <taxon>Thelephorales</taxon>
        <taxon>Thelephoraceae</taxon>
        <taxon>Thelephora</taxon>
    </lineage>
</organism>
<dbReference type="Proteomes" id="UP000886501">
    <property type="component" value="Unassembled WGS sequence"/>
</dbReference>
<gene>
    <name evidence="1" type="ORF">BDM02DRAFT_3110516</name>
</gene>
<dbReference type="EMBL" id="MU117975">
    <property type="protein sequence ID" value="KAF9651455.1"/>
    <property type="molecule type" value="Genomic_DNA"/>
</dbReference>
<evidence type="ECO:0000313" key="2">
    <source>
        <dbReference type="Proteomes" id="UP000886501"/>
    </source>
</evidence>
<proteinExistence type="predicted"/>
<keyword evidence="2" id="KW-1185">Reference proteome</keyword>
<name>A0ACB6ZNQ7_THEGA</name>
<reference evidence="1" key="1">
    <citation type="submission" date="2019-10" db="EMBL/GenBank/DDBJ databases">
        <authorList>
            <consortium name="DOE Joint Genome Institute"/>
            <person name="Kuo A."/>
            <person name="Miyauchi S."/>
            <person name="Kiss E."/>
            <person name="Drula E."/>
            <person name="Kohler A."/>
            <person name="Sanchez-Garcia M."/>
            <person name="Andreopoulos B."/>
            <person name="Barry K.W."/>
            <person name="Bonito G."/>
            <person name="Buee M."/>
            <person name="Carver A."/>
            <person name="Chen C."/>
            <person name="Cichocki N."/>
            <person name="Clum A."/>
            <person name="Culley D."/>
            <person name="Crous P.W."/>
            <person name="Fauchery L."/>
            <person name="Girlanda M."/>
            <person name="Hayes R."/>
            <person name="Keri Z."/>
            <person name="Labutti K."/>
            <person name="Lipzen A."/>
            <person name="Lombard V."/>
            <person name="Magnuson J."/>
            <person name="Maillard F."/>
            <person name="Morin E."/>
            <person name="Murat C."/>
            <person name="Nolan M."/>
            <person name="Ohm R."/>
            <person name="Pangilinan J."/>
            <person name="Pereira M."/>
            <person name="Perotto S."/>
            <person name="Peter M."/>
            <person name="Riley R."/>
            <person name="Sitrit Y."/>
            <person name="Stielow B."/>
            <person name="Szollosi G."/>
            <person name="Zifcakova L."/>
            <person name="Stursova M."/>
            <person name="Spatafora J.W."/>
            <person name="Tedersoo L."/>
            <person name="Vaario L.-M."/>
            <person name="Yamada A."/>
            <person name="Yan M."/>
            <person name="Wang P."/>
            <person name="Xu J."/>
            <person name="Bruns T."/>
            <person name="Baldrian P."/>
            <person name="Vilgalys R."/>
            <person name="Henrissat B."/>
            <person name="Grigoriev I.V."/>
            <person name="Hibbett D."/>
            <person name="Nagy L.G."/>
            <person name="Martin F.M."/>
        </authorList>
    </citation>
    <scope>NUCLEOTIDE SEQUENCE</scope>
    <source>
        <strain evidence="1">P2</strain>
    </source>
</reference>
<protein>
    <submittedName>
        <fullName evidence="1">Uncharacterized protein</fullName>
    </submittedName>
</protein>